<feature type="binding site" evidence="6">
    <location>
        <position position="232"/>
    </location>
    <ligand>
        <name>a divalent metal cation</name>
        <dbReference type="ChEBI" id="CHEBI:60240"/>
        <label>2</label>
        <note>catalytic</note>
    </ligand>
</feature>
<comment type="caution">
    <text evidence="9">The sequence shown here is derived from an EMBL/GenBank/DDBJ whole genome shotgun (WGS) entry which is preliminary data.</text>
</comment>
<dbReference type="InterPro" id="IPR001714">
    <property type="entry name" value="Pept_M24_MAP"/>
</dbReference>
<accession>A0A0P8YUC4</accession>
<comment type="similarity">
    <text evidence="6">Belongs to the peptidase M24A family. Methionine aminopeptidase type 1 subfamily.</text>
</comment>
<dbReference type="PANTHER" id="PTHR43330">
    <property type="entry name" value="METHIONINE AMINOPEPTIDASE"/>
    <property type="match status" value="1"/>
</dbReference>
<dbReference type="InterPro" id="IPR002467">
    <property type="entry name" value="Pept_M24A_MAP1"/>
</dbReference>
<evidence type="ECO:0000256" key="3">
    <source>
        <dbReference type="ARBA" id="ARBA00022670"/>
    </source>
</evidence>
<comment type="cofactor">
    <cofactor evidence="6">
        <name>Co(2+)</name>
        <dbReference type="ChEBI" id="CHEBI:48828"/>
    </cofactor>
    <cofactor evidence="6">
        <name>Zn(2+)</name>
        <dbReference type="ChEBI" id="CHEBI:29105"/>
    </cofactor>
    <cofactor evidence="6">
        <name>Mn(2+)</name>
        <dbReference type="ChEBI" id="CHEBI:29035"/>
    </cofactor>
    <cofactor evidence="6">
        <name>Fe(2+)</name>
        <dbReference type="ChEBI" id="CHEBI:29033"/>
    </cofactor>
    <text evidence="6">Binds 2 divalent metal cations per subunit. Has a high-affinity and a low affinity metal-binding site. The true nature of the physiological cofactor is under debate. The enzyme is active with cobalt, zinc, manganese or divalent iron ions. Most likely, methionine aminopeptidases function as mononuclear Fe(2+)-metalloproteases under physiological conditions, and the catalytically relevant metal-binding site has been assigned to the histidine-containing high-affinity site.</text>
</comment>
<dbReference type="GO" id="GO:0006508">
    <property type="term" value="P:proteolysis"/>
    <property type="evidence" value="ECO:0007669"/>
    <property type="project" value="UniProtKB-KW"/>
</dbReference>
<evidence type="ECO:0000256" key="5">
    <source>
        <dbReference type="ARBA" id="ARBA00022801"/>
    </source>
</evidence>
<protein>
    <recommendedName>
        <fullName evidence="6 7">Methionine aminopeptidase</fullName>
        <shortName evidence="6">MAP</shortName>
        <shortName evidence="6">MetAP</shortName>
        <ecNumber evidence="6 7">3.4.11.18</ecNumber>
    </recommendedName>
    <alternativeName>
        <fullName evidence="6">Peptidase M</fullName>
    </alternativeName>
</protein>
<keyword evidence="2 6" id="KW-0031">Aminopeptidase</keyword>
<feature type="binding site" evidence="6">
    <location>
        <position position="104"/>
    </location>
    <ligand>
        <name>a divalent metal cation</name>
        <dbReference type="ChEBI" id="CHEBI:60240"/>
        <label>2</label>
        <note>catalytic</note>
    </ligand>
</feature>
<keyword evidence="5 6" id="KW-0378">Hydrolase</keyword>
<dbReference type="OrthoDB" id="9802055at2"/>
<sequence length="248" mass="26612">MTIGSQQDLVALKNIGSIVAEAREEMLMAVKPGITTKELDMIGLKVLSRYGAVSAPKHEYNFPGVTCISINDEVAHGIPGSKVIEEGDMVNVDVSAVLNGYFADTGASVVVEPASSIKNKLCECSLSALHKGIGKAKAGTKINQIGRAIYNEARSKGFTVIRNLTGHGIGRKLHEAPDYILNYCDILDTRILNDGLVLAIETFVSSGADRIIEDKNGWTYRTPDKSLVAQFEHTVVVTKGEPVVLTAV</sequence>
<dbReference type="SUPFAM" id="SSF55920">
    <property type="entry name" value="Creatinase/aminopeptidase"/>
    <property type="match status" value="1"/>
</dbReference>
<comment type="function">
    <text evidence="1 6">Removes the N-terminal methionine from nascent proteins. The N-terminal methionine is often cleaved when the second residue in the primary sequence is small and uncharged (Met-Ala-, Cys, Gly, Pro, Ser, Thr, or Val). Requires deformylation of the N(alpha)-formylated initiator methionine before it can be hydrolyzed.</text>
</comment>
<evidence type="ECO:0000256" key="6">
    <source>
        <dbReference type="HAMAP-Rule" id="MF_01974"/>
    </source>
</evidence>
<dbReference type="GO" id="GO:0046872">
    <property type="term" value="F:metal ion binding"/>
    <property type="evidence" value="ECO:0007669"/>
    <property type="project" value="UniProtKB-UniRule"/>
</dbReference>
<feature type="binding site" evidence="6">
    <location>
        <position position="232"/>
    </location>
    <ligand>
        <name>a divalent metal cation</name>
        <dbReference type="ChEBI" id="CHEBI:60240"/>
        <label>1</label>
    </ligand>
</feature>
<dbReference type="Proteomes" id="UP000050326">
    <property type="component" value="Unassembled WGS sequence"/>
</dbReference>
<comment type="catalytic activity">
    <reaction evidence="6 7">
        <text>Release of N-terminal amino acids, preferentially methionine, from peptides and arylamides.</text>
        <dbReference type="EC" id="3.4.11.18"/>
    </reaction>
</comment>
<feature type="binding site" evidence="6">
    <location>
        <position position="167"/>
    </location>
    <ligand>
        <name>a divalent metal cation</name>
        <dbReference type="ChEBI" id="CHEBI:60240"/>
        <label>2</label>
        <note>catalytic</note>
    </ligand>
</feature>
<dbReference type="PANTHER" id="PTHR43330:SF13">
    <property type="entry name" value="METHIONINE AMINOPEPTIDASE 2"/>
    <property type="match status" value="1"/>
</dbReference>
<dbReference type="InterPro" id="IPR036005">
    <property type="entry name" value="Creatinase/aminopeptidase-like"/>
</dbReference>
<evidence type="ECO:0000313" key="10">
    <source>
        <dbReference type="Proteomes" id="UP000050326"/>
    </source>
</evidence>
<evidence type="ECO:0000256" key="2">
    <source>
        <dbReference type="ARBA" id="ARBA00022438"/>
    </source>
</evidence>
<feature type="binding site" evidence="6">
    <location>
        <position position="201"/>
    </location>
    <ligand>
        <name>a divalent metal cation</name>
        <dbReference type="ChEBI" id="CHEBI:60240"/>
        <label>2</label>
        <note>catalytic</note>
    </ligand>
</feature>
<evidence type="ECO:0000259" key="8">
    <source>
        <dbReference type="Pfam" id="PF00557"/>
    </source>
</evidence>
<keyword evidence="10" id="KW-1185">Reference proteome</keyword>
<name>A0A0P8YUC4_9CLOT</name>
<dbReference type="NCBIfam" id="TIGR00500">
    <property type="entry name" value="met_pdase_I"/>
    <property type="match status" value="1"/>
</dbReference>
<feature type="binding site" evidence="6">
    <location>
        <position position="93"/>
    </location>
    <ligand>
        <name>a divalent metal cation</name>
        <dbReference type="ChEBI" id="CHEBI:60240"/>
        <label>1</label>
    </ligand>
</feature>
<evidence type="ECO:0000256" key="1">
    <source>
        <dbReference type="ARBA" id="ARBA00002521"/>
    </source>
</evidence>
<feature type="binding site" evidence="6">
    <location>
        <position position="104"/>
    </location>
    <ligand>
        <name>a divalent metal cation</name>
        <dbReference type="ChEBI" id="CHEBI:60240"/>
        <label>1</label>
    </ligand>
</feature>
<dbReference type="Pfam" id="PF00557">
    <property type="entry name" value="Peptidase_M24"/>
    <property type="match status" value="1"/>
</dbReference>
<dbReference type="AlphaFoldDB" id="A0A0P8YUC4"/>
<feature type="binding site" evidence="6">
    <location>
        <position position="76"/>
    </location>
    <ligand>
        <name>substrate</name>
    </ligand>
</feature>
<keyword evidence="4 6" id="KW-0479">Metal-binding</keyword>
<evidence type="ECO:0000256" key="7">
    <source>
        <dbReference type="RuleBase" id="RU003653"/>
    </source>
</evidence>
<dbReference type="STRING" id="36849.OXPF_27420"/>
<keyword evidence="3 6" id="KW-0645">Protease</keyword>
<dbReference type="EMBL" id="LKET01000039">
    <property type="protein sequence ID" value="KPU43301.1"/>
    <property type="molecule type" value="Genomic_DNA"/>
</dbReference>
<gene>
    <name evidence="9" type="primary">mapB</name>
    <name evidence="6" type="synonym">map</name>
    <name evidence="9" type="ORF">OXPF_27420</name>
</gene>
<dbReference type="RefSeq" id="WP_054875759.1">
    <property type="nucleotide sequence ID" value="NZ_LKET01000039.1"/>
</dbReference>
<evidence type="ECO:0000256" key="4">
    <source>
        <dbReference type="ARBA" id="ARBA00022723"/>
    </source>
</evidence>
<evidence type="ECO:0000313" key="9">
    <source>
        <dbReference type="EMBL" id="KPU43301.1"/>
    </source>
</evidence>
<reference evidence="9 10" key="1">
    <citation type="submission" date="2015-09" db="EMBL/GenBank/DDBJ databases">
        <title>Genome sequence of Oxobacter pfennigii DSM 3222.</title>
        <authorList>
            <person name="Poehlein A."/>
            <person name="Bengelsdorf F.R."/>
            <person name="Schiel-Bengelsdorf B."/>
            <person name="Duerre P."/>
            <person name="Daniel R."/>
        </authorList>
    </citation>
    <scope>NUCLEOTIDE SEQUENCE [LARGE SCALE GENOMIC DNA]</scope>
    <source>
        <strain evidence="9 10">DSM 3222</strain>
    </source>
</reference>
<dbReference type="GO" id="GO:0070006">
    <property type="term" value="F:metalloaminopeptidase activity"/>
    <property type="evidence" value="ECO:0007669"/>
    <property type="project" value="UniProtKB-UniRule"/>
</dbReference>
<dbReference type="PATRIC" id="fig|36849.3.peg.2897"/>
<dbReference type="EC" id="3.4.11.18" evidence="6 7"/>
<dbReference type="Gene3D" id="3.90.230.10">
    <property type="entry name" value="Creatinase/methionine aminopeptidase superfamily"/>
    <property type="match status" value="1"/>
</dbReference>
<feature type="domain" description="Peptidase M24" evidence="8">
    <location>
        <begin position="12"/>
        <end position="239"/>
    </location>
</feature>
<dbReference type="PRINTS" id="PR00599">
    <property type="entry name" value="MAPEPTIDASE"/>
</dbReference>
<feature type="binding site" evidence="6">
    <location>
        <position position="174"/>
    </location>
    <ligand>
        <name>substrate</name>
    </ligand>
</feature>
<dbReference type="GO" id="GO:0004239">
    <property type="term" value="F:initiator methionyl aminopeptidase activity"/>
    <property type="evidence" value="ECO:0007669"/>
    <property type="project" value="UniProtKB-UniRule"/>
</dbReference>
<proteinExistence type="inferred from homology"/>
<dbReference type="InterPro" id="IPR000994">
    <property type="entry name" value="Pept_M24"/>
</dbReference>
<dbReference type="HAMAP" id="MF_01974">
    <property type="entry name" value="MetAP_1"/>
    <property type="match status" value="1"/>
</dbReference>
<organism evidence="9 10">
    <name type="scientific">Oxobacter pfennigii</name>
    <dbReference type="NCBI Taxonomy" id="36849"/>
    <lineage>
        <taxon>Bacteria</taxon>
        <taxon>Bacillati</taxon>
        <taxon>Bacillota</taxon>
        <taxon>Clostridia</taxon>
        <taxon>Eubacteriales</taxon>
        <taxon>Clostridiaceae</taxon>
        <taxon>Oxobacter</taxon>
    </lineage>
</organism>
<dbReference type="CDD" id="cd01086">
    <property type="entry name" value="MetAP1"/>
    <property type="match status" value="1"/>
</dbReference>
<comment type="subunit">
    <text evidence="6">Monomer.</text>
</comment>